<organism evidence="2 3">
    <name type="scientific">Plectus sambesii</name>
    <dbReference type="NCBI Taxonomy" id="2011161"/>
    <lineage>
        <taxon>Eukaryota</taxon>
        <taxon>Metazoa</taxon>
        <taxon>Ecdysozoa</taxon>
        <taxon>Nematoda</taxon>
        <taxon>Chromadorea</taxon>
        <taxon>Plectida</taxon>
        <taxon>Plectina</taxon>
        <taxon>Plectoidea</taxon>
        <taxon>Plectidae</taxon>
        <taxon>Plectus</taxon>
    </lineage>
</organism>
<name>A0A914V3I9_9BILA</name>
<evidence type="ECO:0000313" key="2">
    <source>
        <dbReference type="Proteomes" id="UP000887566"/>
    </source>
</evidence>
<protein>
    <submittedName>
        <fullName evidence="3">CSD domain-containing protein</fullName>
    </submittedName>
</protein>
<feature type="compositionally biased region" description="Low complexity" evidence="1">
    <location>
        <begin position="227"/>
        <end position="244"/>
    </location>
</feature>
<dbReference type="WBParaSite" id="PSAMB.scaffold147size72779.g2617.t1">
    <property type="protein sequence ID" value="PSAMB.scaffold147size72779.g2617.t1"/>
    <property type="gene ID" value="PSAMB.scaffold147size72779.g2617"/>
</dbReference>
<reference evidence="3" key="1">
    <citation type="submission" date="2022-11" db="UniProtKB">
        <authorList>
            <consortium name="WormBaseParasite"/>
        </authorList>
    </citation>
    <scope>IDENTIFICATION</scope>
</reference>
<proteinExistence type="predicted"/>
<dbReference type="Proteomes" id="UP000887566">
    <property type="component" value="Unplaced"/>
</dbReference>
<feature type="region of interest" description="Disordered" evidence="1">
    <location>
        <begin position="218"/>
        <end position="253"/>
    </location>
</feature>
<feature type="region of interest" description="Disordered" evidence="1">
    <location>
        <begin position="177"/>
        <end position="198"/>
    </location>
</feature>
<dbReference type="AlphaFoldDB" id="A0A914V3I9"/>
<accession>A0A914V3I9</accession>
<evidence type="ECO:0000313" key="3">
    <source>
        <dbReference type="WBParaSite" id="PSAMB.scaffold147size72779.g2617.t1"/>
    </source>
</evidence>
<sequence length="359" mass="39051">MVVVAMPKQIAGEARVSYVCDKYAQLSKAGLNGKIFVVPSSIVGQRMGGYPPMTELLNPYDYVAFEAESQAEKNGVRWCAVDGSVRRIRAAKTYTEVGTITKMDETNGQYGFIHAPDGSSVFFNANVVRPETTDVMKVFNRNQLVRFKAVEQPDNKVTPWRAVMVCPKNYKEPKDAMPIPKATGVSRPSNATTAPVKAFDPFDSSHFRAPETTFPGFNSMFESPFNSGSGSDHSASGSPRPDSPGSGGPFRVYDAVGSRQPPMPTMPTMWSTTQPIVDGPAKWFESLLPVEGSTQPTNNVAEDHHHGLAQFTYDSPYASIVDMLSEMAHKLSYSNKASNCSVCARRCATNGNASSNDMS</sequence>
<evidence type="ECO:0000256" key="1">
    <source>
        <dbReference type="SAM" id="MobiDB-lite"/>
    </source>
</evidence>
<keyword evidence="2" id="KW-1185">Reference proteome</keyword>